<dbReference type="EMBL" id="CP047652">
    <property type="protein sequence ID" value="QHI96384.1"/>
    <property type="molecule type" value="Genomic_DNA"/>
</dbReference>
<dbReference type="AlphaFoldDB" id="A0A6P1NIM7"/>
<organism evidence="1 2">
    <name type="scientific">Aristophania vespae</name>
    <dbReference type="NCBI Taxonomy" id="2697033"/>
    <lineage>
        <taxon>Bacteria</taxon>
        <taxon>Pseudomonadati</taxon>
        <taxon>Pseudomonadota</taxon>
        <taxon>Alphaproteobacteria</taxon>
        <taxon>Acetobacterales</taxon>
        <taxon>Acetobacteraceae</taxon>
        <taxon>Aristophania</taxon>
    </lineage>
</organism>
<gene>
    <name evidence="1" type="ORF">GT348_04535</name>
</gene>
<proteinExistence type="predicted"/>
<evidence type="ECO:0008006" key="3">
    <source>
        <dbReference type="Google" id="ProtNLM"/>
    </source>
</evidence>
<accession>A0A6P1NIM7</accession>
<dbReference type="KEGG" id="bomb:GT348_04535"/>
<reference evidence="1 2" key="1">
    <citation type="submission" date="2020-01" db="EMBL/GenBank/DDBJ databases">
        <title>Genome sequencing of strain KACC 21507.</title>
        <authorList>
            <person name="Heo J."/>
            <person name="Kim S.-J."/>
            <person name="Kim J.-S."/>
            <person name="Hong S.-B."/>
            <person name="Kwon S.-W."/>
        </authorList>
    </citation>
    <scope>NUCLEOTIDE SEQUENCE [LARGE SCALE GENOMIC DNA]</scope>
    <source>
        <strain evidence="1 2">KACC 21507</strain>
    </source>
</reference>
<sequence length="139" mass="14360">MGVAIPAASYAAEHHAKDVAKPVGHIHLKTHSADLGVGYTWGDGTLVYRGKTHHFKISGGNIAALGYASIEANGEVYNLKHLHDFDGEYGSLAGEATVAEGVGGALLANSNGVRLKITSKASGAHLTAGLQGLKFTLKD</sequence>
<name>A0A6P1NIM7_9PROT</name>
<keyword evidence="2" id="KW-1185">Reference proteome</keyword>
<evidence type="ECO:0000313" key="2">
    <source>
        <dbReference type="Proteomes" id="UP000463975"/>
    </source>
</evidence>
<dbReference type="Proteomes" id="UP000463975">
    <property type="component" value="Chromosome"/>
</dbReference>
<evidence type="ECO:0000313" key="1">
    <source>
        <dbReference type="EMBL" id="QHI96384.1"/>
    </source>
</evidence>
<protein>
    <recommendedName>
        <fullName evidence="3">DUF1134 domain-containing protein</fullName>
    </recommendedName>
</protein>